<accession>A0AAE3GJ31</accession>
<protein>
    <recommendedName>
        <fullName evidence="9">Sec-independent protein translocase protein TatA</fullName>
    </recommendedName>
</protein>
<keyword evidence="7 9" id="KW-0811">Translocation</keyword>
<comment type="subcellular location">
    <subcellularLocation>
        <location evidence="1 9">Cell membrane</location>
        <topology evidence="1 9">Single-pass membrane protein</topology>
    </subcellularLocation>
</comment>
<feature type="region of interest" description="Disordered" evidence="10">
    <location>
        <begin position="46"/>
        <end position="73"/>
    </location>
</feature>
<organism evidence="11 12">
    <name type="scientific">Goodfellowiella coeruleoviolacea</name>
    <dbReference type="NCBI Taxonomy" id="334858"/>
    <lineage>
        <taxon>Bacteria</taxon>
        <taxon>Bacillati</taxon>
        <taxon>Actinomycetota</taxon>
        <taxon>Actinomycetes</taxon>
        <taxon>Pseudonocardiales</taxon>
        <taxon>Pseudonocardiaceae</taxon>
        <taxon>Goodfellowiella</taxon>
    </lineage>
</organism>
<dbReference type="HAMAP" id="MF_00236">
    <property type="entry name" value="TatA_E"/>
    <property type="match status" value="1"/>
</dbReference>
<dbReference type="NCBIfam" id="TIGR01411">
    <property type="entry name" value="tatAE"/>
    <property type="match status" value="1"/>
</dbReference>
<evidence type="ECO:0000256" key="10">
    <source>
        <dbReference type="SAM" id="MobiDB-lite"/>
    </source>
</evidence>
<dbReference type="Gene3D" id="1.20.5.3310">
    <property type="match status" value="1"/>
</dbReference>
<evidence type="ECO:0000256" key="4">
    <source>
        <dbReference type="ARBA" id="ARBA00022692"/>
    </source>
</evidence>
<sequence>MGEFSVWHWLVVAVVFVLLFGAKKLPDAARGLGQSIRVLRAELRTESDADRTAGTASAGTDREPVASTSATGH</sequence>
<gene>
    <name evidence="9" type="primary">tatA</name>
    <name evidence="11" type="ORF">LX83_005298</name>
</gene>
<keyword evidence="8 9" id="KW-0472">Membrane</keyword>
<dbReference type="InterPro" id="IPR006312">
    <property type="entry name" value="TatA/E"/>
</dbReference>
<dbReference type="PANTHER" id="PTHR42982:SF8">
    <property type="entry name" value="SEC-INDEPENDENT PROTEIN TRANSLOCASE PROTEIN TATA"/>
    <property type="match status" value="1"/>
</dbReference>
<dbReference type="EMBL" id="JAMTCK010000013">
    <property type="protein sequence ID" value="MCP2168420.1"/>
    <property type="molecule type" value="Genomic_DNA"/>
</dbReference>
<name>A0AAE3GJ31_9PSEU</name>
<keyword evidence="6 9" id="KW-1133">Transmembrane helix</keyword>
<feature type="transmembrane region" description="Helical" evidence="9">
    <location>
        <begin position="6"/>
        <end position="22"/>
    </location>
</feature>
<comment type="caution">
    <text evidence="11">The sequence shown here is derived from an EMBL/GenBank/DDBJ whole genome shotgun (WGS) entry which is preliminary data.</text>
</comment>
<dbReference type="PANTHER" id="PTHR42982">
    <property type="entry name" value="SEC-INDEPENDENT PROTEIN TRANSLOCASE PROTEIN TATA"/>
    <property type="match status" value="1"/>
</dbReference>
<dbReference type="GO" id="GO:0043953">
    <property type="term" value="P:protein transport by the Tat complex"/>
    <property type="evidence" value="ECO:0007669"/>
    <property type="project" value="UniProtKB-UniRule"/>
</dbReference>
<dbReference type="AlphaFoldDB" id="A0AAE3GJ31"/>
<evidence type="ECO:0000256" key="3">
    <source>
        <dbReference type="ARBA" id="ARBA00022475"/>
    </source>
</evidence>
<evidence type="ECO:0000256" key="2">
    <source>
        <dbReference type="ARBA" id="ARBA00022448"/>
    </source>
</evidence>
<evidence type="ECO:0000256" key="5">
    <source>
        <dbReference type="ARBA" id="ARBA00022927"/>
    </source>
</evidence>
<comment type="subunit">
    <text evidence="9">The Tat system comprises two distinct complexes: a TatABC complex, containing multiple copies of TatA, TatB and TatC subunits, and a separate TatA complex, containing only TatA subunits. Substrates initially bind to the TatABC complex, which probably triggers association of the separate TatA complex to form the active translocon.</text>
</comment>
<evidence type="ECO:0000256" key="1">
    <source>
        <dbReference type="ARBA" id="ARBA00004162"/>
    </source>
</evidence>
<dbReference type="Pfam" id="PF02416">
    <property type="entry name" value="TatA_B_E"/>
    <property type="match status" value="1"/>
</dbReference>
<keyword evidence="4 9" id="KW-0812">Transmembrane</keyword>
<dbReference type="InterPro" id="IPR003369">
    <property type="entry name" value="TatA/B/E"/>
</dbReference>
<dbReference type="Proteomes" id="UP001206128">
    <property type="component" value="Unassembled WGS sequence"/>
</dbReference>
<keyword evidence="2 9" id="KW-0813">Transport</keyword>
<evidence type="ECO:0000256" key="8">
    <source>
        <dbReference type="ARBA" id="ARBA00023136"/>
    </source>
</evidence>
<evidence type="ECO:0000313" key="12">
    <source>
        <dbReference type="Proteomes" id="UP001206128"/>
    </source>
</evidence>
<keyword evidence="3 9" id="KW-1003">Cell membrane</keyword>
<dbReference type="GO" id="GO:0008320">
    <property type="term" value="F:protein transmembrane transporter activity"/>
    <property type="evidence" value="ECO:0007669"/>
    <property type="project" value="UniProtKB-UniRule"/>
</dbReference>
<dbReference type="GO" id="GO:0033281">
    <property type="term" value="C:TAT protein transport complex"/>
    <property type="evidence" value="ECO:0007669"/>
    <property type="project" value="UniProtKB-UniRule"/>
</dbReference>
<evidence type="ECO:0000256" key="9">
    <source>
        <dbReference type="HAMAP-Rule" id="MF_00236"/>
    </source>
</evidence>
<proteinExistence type="inferred from homology"/>
<evidence type="ECO:0000256" key="6">
    <source>
        <dbReference type="ARBA" id="ARBA00022989"/>
    </source>
</evidence>
<comment type="function">
    <text evidence="9">Part of the twin-arginine translocation (Tat) system that transports large folded proteins containing a characteristic twin-arginine motif in their signal peptide across membranes. TatA could form the protein-conducting channel of the Tat system.</text>
</comment>
<keyword evidence="5 9" id="KW-0653">Protein transport</keyword>
<reference evidence="11" key="1">
    <citation type="submission" date="2022-06" db="EMBL/GenBank/DDBJ databases">
        <title>Genomic Encyclopedia of Archaeal and Bacterial Type Strains, Phase II (KMG-II): from individual species to whole genera.</title>
        <authorList>
            <person name="Goeker M."/>
        </authorList>
    </citation>
    <scope>NUCLEOTIDE SEQUENCE</scope>
    <source>
        <strain evidence="11">DSM 43935</strain>
    </source>
</reference>
<keyword evidence="12" id="KW-1185">Reference proteome</keyword>
<dbReference type="RefSeq" id="WP_253776231.1">
    <property type="nucleotide sequence ID" value="NZ_JAMTCK010000013.1"/>
</dbReference>
<evidence type="ECO:0000256" key="7">
    <source>
        <dbReference type="ARBA" id="ARBA00023010"/>
    </source>
</evidence>
<comment type="similarity">
    <text evidence="9">Belongs to the TatA/E family.</text>
</comment>
<evidence type="ECO:0000313" key="11">
    <source>
        <dbReference type="EMBL" id="MCP2168420.1"/>
    </source>
</evidence>
<dbReference type="NCBIfam" id="NF001854">
    <property type="entry name" value="PRK00575.1"/>
    <property type="match status" value="1"/>
</dbReference>